<sequence length="353" mass="37471">MARATRLAHRPGRRDVMIAVILSMIALALPLLGLTPYILSQVALFFIWSAVVIQWNLVFGVAGIMSLAHVAIFAFGAYSTAILASYTGLPFWVCFLLSAPCAMLFSFVIGAISLRMRGDHVAVVTFAISILMSTVILNDVGCFRSEGVVCYPFSGGSRGLSGYGDFGWAKLLGYKSRALGDYYLTFGVALLSLIVALLLIHGPFGLAFRAIRDSETYARARGIAFERVQLLVFILTGAMTGLAGGAYAGYIKTVGPTLLSMNTLVFLLSMIIVGGRGSTWGPVLGAAALVFADMQFQALAGWRTGALSAITIACVVLYPAGLTGVGAQIGRLFGARARTATDARAEQLTEQPQ</sequence>
<feature type="transmembrane region" description="Helical" evidence="6">
    <location>
        <begin position="228"/>
        <end position="248"/>
    </location>
</feature>
<keyword evidence="3 6" id="KW-0812">Transmembrane</keyword>
<feature type="transmembrane region" description="Helical" evidence="6">
    <location>
        <begin position="45"/>
        <end position="64"/>
    </location>
</feature>
<dbReference type="GO" id="GO:0015658">
    <property type="term" value="F:branched-chain amino acid transmembrane transporter activity"/>
    <property type="evidence" value="ECO:0007669"/>
    <property type="project" value="InterPro"/>
</dbReference>
<name>A0A2W5PMV1_RHOSU</name>
<proteinExistence type="predicted"/>
<reference evidence="7 8" key="1">
    <citation type="submission" date="2017-08" db="EMBL/GenBank/DDBJ databases">
        <title>Infants hospitalized years apart are colonized by the same room-sourced microbial strains.</title>
        <authorList>
            <person name="Brooks B."/>
            <person name="Olm M.R."/>
            <person name="Firek B.A."/>
            <person name="Baker R."/>
            <person name="Thomas B.C."/>
            <person name="Morowitz M.J."/>
            <person name="Banfield J.F."/>
        </authorList>
    </citation>
    <scope>NUCLEOTIDE SEQUENCE [LARGE SCALE GENOMIC DNA]</scope>
    <source>
        <strain evidence="7">S2_005_002_R2_34</strain>
    </source>
</reference>
<comment type="subcellular location">
    <subcellularLocation>
        <location evidence="1">Cell membrane</location>
        <topology evidence="1">Multi-pass membrane protein</topology>
    </subcellularLocation>
</comment>
<dbReference type="CDD" id="cd06581">
    <property type="entry name" value="TM_PBP1_LivM_like"/>
    <property type="match status" value="1"/>
</dbReference>
<keyword evidence="5 6" id="KW-0472">Membrane</keyword>
<dbReference type="EMBL" id="QFPW01000033">
    <property type="protein sequence ID" value="PZQ45987.1"/>
    <property type="molecule type" value="Genomic_DNA"/>
</dbReference>
<feature type="transmembrane region" description="Helical" evidence="6">
    <location>
        <begin position="16"/>
        <end position="39"/>
    </location>
</feature>
<keyword evidence="4 6" id="KW-1133">Transmembrane helix</keyword>
<feature type="transmembrane region" description="Helical" evidence="6">
    <location>
        <begin position="95"/>
        <end position="114"/>
    </location>
</feature>
<comment type="caution">
    <text evidence="7">The sequence shown here is derived from an EMBL/GenBank/DDBJ whole genome shotgun (WGS) entry which is preliminary data.</text>
</comment>
<evidence type="ECO:0000256" key="4">
    <source>
        <dbReference type="ARBA" id="ARBA00022989"/>
    </source>
</evidence>
<feature type="transmembrane region" description="Helical" evidence="6">
    <location>
        <begin position="182"/>
        <end position="208"/>
    </location>
</feature>
<keyword evidence="2" id="KW-1003">Cell membrane</keyword>
<dbReference type="GO" id="GO:0005886">
    <property type="term" value="C:plasma membrane"/>
    <property type="evidence" value="ECO:0007669"/>
    <property type="project" value="UniProtKB-SubCell"/>
</dbReference>
<dbReference type="PANTHER" id="PTHR30482:SF20">
    <property type="entry name" value="HIGH-AFFINITY BRANCHED-CHAIN AMINO ACID TRANSPORT SYSTEM PERMEASE PROTEIN LIVM"/>
    <property type="match status" value="1"/>
</dbReference>
<evidence type="ECO:0000256" key="1">
    <source>
        <dbReference type="ARBA" id="ARBA00004651"/>
    </source>
</evidence>
<evidence type="ECO:0000256" key="3">
    <source>
        <dbReference type="ARBA" id="ARBA00022692"/>
    </source>
</evidence>
<feature type="transmembrane region" description="Helical" evidence="6">
    <location>
        <begin position="71"/>
        <end position="89"/>
    </location>
</feature>
<feature type="transmembrane region" description="Helical" evidence="6">
    <location>
        <begin position="306"/>
        <end position="329"/>
    </location>
</feature>
<feature type="transmembrane region" description="Helical" evidence="6">
    <location>
        <begin position="280"/>
        <end position="300"/>
    </location>
</feature>
<dbReference type="Proteomes" id="UP000249185">
    <property type="component" value="Unassembled WGS sequence"/>
</dbReference>
<dbReference type="AlphaFoldDB" id="A0A2W5PMV1"/>
<evidence type="ECO:0000256" key="2">
    <source>
        <dbReference type="ARBA" id="ARBA00022475"/>
    </source>
</evidence>
<evidence type="ECO:0000256" key="6">
    <source>
        <dbReference type="SAM" id="Phobius"/>
    </source>
</evidence>
<protein>
    <submittedName>
        <fullName evidence="7">Branched-chain amino acid ABC transporter permease</fullName>
    </submittedName>
</protein>
<feature type="transmembrane region" description="Helical" evidence="6">
    <location>
        <begin position="121"/>
        <end position="137"/>
    </location>
</feature>
<dbReference type="InterPro" id="IPR043428">
    <property type="entry name" value="LivM-like"/>
</dbReference>
<accession>A0A2W5PMV1</accession>
<dbReference type="Pfam" id="PF02653">
    <property type="entry name" value="BPD_transp_2"/>
    <property type="match status" value="1"/>
</dbReference>
<organism evidence="7 8">
    <name type="scientific">Rhodovulum sulfidophilum</name>
    <name type="common">Rhodobacter sulfidophilus</name>
    <dbReference type="NCBI Taxonomy" id="35806"/>
    <lineage>
        <taxon>Bacteria</taxon>
        <taxon>Pseudomonadati</taxon>
        <taxon>Pseudomonadota</taxon>
        <taxon>Alphaproteobacteria</taxon>
        <taxon>Rhodobacterales</taxon>
        <taxon>Paracoccaceae</taxon>
        <taxon>Rhodovulum</taxon>
    </lineage>
</organism>
<evidence type="ECO:0000313" key="8">
    <source>
        <dbReference type="Proteomes" id="UP000249185"/>
    </source>
</evidence>
<evidence type="ECO:0000256" key="5">
    <source>
        <dbReference type="ARBA" id="ARBA00023136"/>
    </source>
</evidence>
<dbReference type="PANTHER" id="PTHR30482">
    <property type="entry name" value="HIGH-AFFINITY BRANCHED-CHAIN AMINO ACID TRANSPORT SYSTEM PERMEASE"/>
    <property type="match status" value="1"/>
</dbReference>
<evidence type="ECO:0000313" key="7">
    <source>
        <dbReference type="EMBL" id="PZQ45987.1"/>
    </source>
</evidence>
<gene>
    <name evidence="7" type="ORF">DI556_21505</name>
</gene>
<dbReference type="InterPro" id="IPR001851">
    <property type="entry name" value="ABC_transp_permease"/>
</dbReference>